<reference evidence="3" key="2">
    <citation type="submission" date="2025-09" db="UniProtKB">
        <authorList>
            <consortium name="Ensembl"/>
        </authorList>
    </citation>
    <scope>IDENTIFICATION</scope>
</reference>
<dbReference type="SUPFAM" id="SSF48726">
    <property type="entry name" value="Immunoglobulin"/>
    <property type="match status" value="1"/>
</dbReference>
<evidence type="ECO:0000256" key="1">
    <source>
        <dbReference type="ARBA" id="ARBA00023319"/>
    </source>
</evidence>
<dbReference type="Pfam" id="PF00047">
    <property type="entry name" value="ig"/>
    <property type="match status" value="1"/>
</dbReference>
<protein>
    <recommendedName>
        <fullName evidence="2">Ig-like domain-containing protein</fullName>
    </recommendedName>
</protein>
<keyword evidence="4" id="KW-1185">Reference proteome</keyword>
<evidence type="ECO:0000313" key="4">
    <source>
        <dbReference type="Proteomes" id="UP000264840"/>
    </source>
</evidence>
<dbReference type="GeneTree" id="ENSGT00990000204560"/>
<reference evidence="3" key="1">
    <citation type="submission" date="2025-08" db="UniProtKB">
        <authorList>
            <consortium name="Ensembl"/>
        </authorList>
    </citation>
    <scope>IDENTIFICATION</scope>
</reference>
<proteinExistence type="predicted"/>
<organism evidence="3 4">
    <name type="scientific">Haplochromis burtoni</name>
    <name type="common">Burton's mouthbrooder</name>
    <name type="synonym">Chromis burtoni</name>
    <dbReference type="NCBI Taxonomy" id="8153"/>
    <lineage>
        <taxon>Eukaryota</taxon>
        <taxon>Metazoa</taxon>
        <taxon>Chordata</taxon>
        <taxon>Craniata</taxon>
        <taxon>Vertebrata</taxon>
        <taxon>Euteleostomi</taxon>
        <taxon>Actinopterygii</taxon>
        <taxon>Neopterygii</taxon>
        <taxon>Teleostei</taxon>
        <taxon>Neoteleostei</taxon>
        <taxon>Acanthomorphata</taxon>
        <taxon>Ovalentaria</taxon>
        <taxon>Cichlomorphae</taxon>
        <taxon>Cichliformes</taxon>
        <taxon>Cichlidae</taxon>
        <taxon>African cichlids</taxon>
        <taxon>Pseudocrenilabrinae</taxon>
        <taxon>Haplochromini</taxon>
        <taxon>Haplochromis</taxon>
    </lineage>
</organism>
<dbReference type="STRING" id="8153.ENSHBUP00000020395"/>
<name>A0A3Q2W6S5_HAPBU</name>
<dbReference type="InterPro" id="IPR003599">
    <property type="entry name" value="Ig_sub"/>
</dbReference>
<dbReference type="PROSITE" id="PS50835">
    <property type="entry name" value="IG_LIKE"/>
    <property type="match status" value="1"/>
</dbReference>
<keyword evidence="1" id="KW-0393">Immunoglobulin domain</keyword>
<evidence type="ECO:0000259" key="2">
    <source>
        <dbReference type="PROSITE" id="PS50835"/>
    </source>
</evidence>
<dbReference type="InterPro" id="IPR036179">
    <property type="entry name" value="Ig-like_dom_sf"/>
</dbReference>
<dbReference type="Ensembl" id="ENSHBUT00000030011.1">
    <property type="protein sequence ID" value="ENSHBUP00000020395.1"/>
    <property type="gene ID" value="ENSHBUG00000022662.1"/>
</dbReference>
<dbReference type="AlphaFoldDB" id="A0A3Q2W6S5"/>
<dbReference type="Gene3D" id="2.60.40.10">
    <property type="entry name" value="Immunoglobulins"/>
    <property type="match status" value="1"/>
</dbReference>
<dbReference type="InterPro" id="IPR013151">
    <property type="entry name" value="Immunoglobulin_dom"/>
</dbReference>
<accession>A0A3Q2W6S5</accession>
<evidence type="ECO:0000313" key="3">
    <source>
        <dbReference type="Ensembl" id="ENSHBUP00000020395.1"/>
    </source>
</evidence>
<feature type="domain" description="Ig-like" evidence="2">
    <location>
        <begin position="25"/>
        <end position="105"/>
    </location>
</feature>
<dbReference type="CDD" id="cd00096">
    <property type="entry name" value="Ig"/>
    <property type="match status" value="1"/>
</dbReference>
<dbReference type="Proteomes" id="UP000264840">
    <property type="component" value="Unplaced"/>
</dbReference>
<dbReference type="InterPro" id="IPR007110">
    <property type="entry name" value="Ig-like_dom"/>
</dbReference>
<dbReference type="InterPro" id="IPR013783">
    <property type="entry name" value="Ig-like_fold"/>
</dbReference>
<sequence length="155" mass="17666">MLNDSGWYTCGGQTIKQWYKLLVCPKFGPPAVEVFSEGDEVNLTCTTERKLGMKPWWFMNSIKREGKIIEFTEIIENQSRILFSNESLIISNVSLEDAGEYWCTVLDYQRTAGQFPPVGRSSSSWGVWAFYTPLSFSHRVAPRGGAFFTKTENVK</sequence>
<dbReference type="SMART" id="SM00409">
    <property type="entry name" value="IG"/>
    <property type="match status" value="1"/>
</dbReference>